<sequence>MSEAPPGIVGAWLHSREEDTAAEEVYRPADHPFRPSRRPRRGLEFRADGTVVELRPGPDDRPRPVTGRWEAGPGGVLRLTFPPAPDSAGAGRTREIRVLSCTADKLVIAK</sequence>
<dbReference type="RefSeq" id="WP_344596266.1">
    <property type="nucleotide sequence ID" value="NZ_BAAARW010000037.1"/>
</dbReference>
<evidence type="ECO:0000313" key="2">
    <source>
        <dbReference type="EMBL" id="GAA2449661.1"/>
    </source>
</evidence>
<keyword evidence="3" id="KW-1185">Reference proteome</keyword>
<protein>
    <submittedName>
        <fullName evidence="2">Uncharacterized protein</fullName>
    </submittedName>
</protein>
<name>A0ABN3K698_9ACTN</name>
<dbReference type="EMBL" id="BAAARW010000037">
    <property type="protein sequence ID" value="GAA2449661.1"/>
    <property type="molecule type" value="Genomic_DNA"/>
</dbReference>
<gene>
    <name evidence="2" type="ORF">GCM10010191_79240</name>
</gene>
<feature type="region of interest" description="Disordered" evidence="1">
    <location>
        <begin position="52"/>
        <end position="91"/>
    </location>
</feature>
<dbReference type="Proteomes" id="UP001501231">
    <property type="component" value="Unassembled WGS sequence"/>
</dbReference>
<comment type="caution">
    <text evidence="2">The sequence shown here is derived from an EMBL/GenBank/DDBJ whole genome shotgun (WGS) entry which is preliminary data.</text>
</comment>
<organism evidence="2 3">
    <name type="scientific">Actinomadura vinacea</name>
    <dbReference type="NCBI Taxonomy" id="115336"/>
    <lineage>
        <taxon>Bacteria</taxon>
        <taxon>Bacillati</taxon>
        <taxon>Actinomycetota</taxon>
        <taxon>Actinomycetes</taxon>
        <taxon>Streptosporangiales</taxon>
        <taxon>Thermomonosporaceae</taxon>
        <taxon>Actinomadura</taxon>
    </lineage>
</organism>
<proteinExistence type="predicted"/>
<evidence type="ECO:0000256" key="1">
    <source>
        <dbReference type="SAM" id="MobiDB-lite"/>
    </source>
</evidence>
<evidence type="ECO:0000313" key="3">
    <source>
        <dbReference type="Proteomes" id="UP001501231"/>
    </source>
</evidence>
<accession>A0ABN3K698</accession>
<reference evidence="2 3" key="1">
    <citation type="journal article" date="2019" name="Int. J. Syst. Evol. Microbiol.">
        <title>The Global Catalogue of Microorganisms (GCM) 10K type strain sequencing project: providing services to taxonomists for standard genome sequencing and annotation.</title>
        <authorList>
            <consortium name="The Broad Institute Genomics Platform"/>
            <consortium name="The Broad Institute Genome Sequencing Center for Infectious Disease"/>
            <person name="Wu L."/>
            <person name="Ma J."/>
        </authorList>
    </citation>
    <scope>NUCLEOTIDE SEQUENCE [LARGE SCALE GENOMIC DNA]</scope>
    <source>
        <strain evidence="2 3">JCM 3325</strain>
    </source>
</reference>